<dbReference type="FunFam" id="1.20.1280.290:FF:000029">
    <property type="entry name" value="Integral to membrane protein, putative"/>
    <property type="match status" value="1"/>
</dbReference>
<dbReference type="EMBL" id="KN847912">
    <property type="protein sequence ID" value="KIR38086.1"/>
    <property type="molecule type" value="Genomic_DNA"/>
</dbReference>
<comment type="subcellular location">
    <subcellularLocation>
        <location evidence="1">Membrane</location>
        <topology evidence="1">Multi-pass membrane protein</topology>
    </subcellularLocation>
</comment>
<dbReference type="PANTHER" id="PTHR16201">
    <property type="entry name" value="SEVEN TRANSMEMBRANE PROTEIN 1-RELATED"/>
    <property type="match status" value="1"/>
</dbReference>
<dbReference type="InterPro" id="IPR051415">
    <property type="entry name" value="LAAT-1"/>
</dbReference>
<dbReference type="AlphaFoldDB" id="A0A0D0USF7"/>
<organism evidence="7 8">
    <name type="scientific">Cryptococcus deuterogattii Ram5</name>
    <dbReference type="NCBI Taxonomy" id="1296110"/>
    <lineage>
        <taxon>Eukaryota</taxon>
        <taxon>Fungi</taxon>
        <taxon>Dikarya</taxon>
        <taxon>Basidiomycota</taxon>
        <taxon>Agaricomycotina</taxon>
        <taxon>Tremellomycetes</taxon>
        <taxon>Tremellales</taxon>
        <taxon>Cryptococcaceae</taxon>
        <taxon>Cryptococcus</taxon>
        <taxon>Cryptococcus gattii species complex</taxon>
    </lineage>
</organism>
<dbReference type="FunFam" id="1.20.1280.290:FF:000039">
    <property type="entry name" value="Integral membrane protein"/>
    <property type="match status" value="1"/>
</dbReference>
<evidence type="ECO:0000256" key="5">
    <source>
        <dbReference type="SAM" id="MobiDB-lite"/>
    </source>
</evidence>
<dbReference type="Proteomes" id="UP000053392">
    <property type="component" value="Unassembled WGS sequence"/>
</dbReference>
<keyword evidence="3 6" id="KW-1133">Transmembrane helix</keyword>
<protein>
    <submittedName>
        <fullName evidence="7">Integral membrane protein</fullName>
    </submittedName>
</protein>
<evidence type="ECO:0000256" key="2">
    <source>
        <dbReference type="ARBA" id="ARBA00022692"/>
    </source>
</evidence>
<feature type="transmembrane region" description="Helical" evidence="6">
    <location>
        <begin position="6"/>
        <end position="27"/>
    </location>
</feature>
<evidence type="ECO:0000313" key="8">
    <source>
        <dbReference type="Proteomes" id="UP000053392"/>
    </source>
</evidence>
<dbReference type="PANTHER" id="PTHR16201:SF37">
    <property type="entry name" value="PQ-LOOP REPEAT-CONTAINING PROTEIN"/>
    <property type="match status" value="1"/>
</dbReference>
<feature type="transmembrane region" description="Helical" evidence="6">
    <location>
        <begin position="97"/>
        <end position="119"/>
    </location>
</feature>
<dbReference type="HOGENOM" id="CLU_040201_0_0_1"/>
<sequence>MKENYAVENALGTIGAVLWMVQILPQIIKSHREKTTKGLSASLMFIWALASFFLGAYIVAQKLSIPLQIQPQAFGVLAAVSWCQCLHYERGYSLKSVWAIFIAFCCVFAGFEAGSVYALWAGQRNGVEWPVLMYGYISAVLLAVALLPQYWEIYKYREVIGISLLFMVVDILGGVFSFLSLFFRNDLDIAAFVSYSLVVVLDGIVVILYFILNPIAERRRARQAGRHSDSEAKIEGSSSVGMSTVPTLVGHGLMIDKEVQGDGDRRQDNVRVDSEMEQSRVDDRDKMKAGGAEVEVHGPDAQGHETTGSSGEHSEESVKTIK</sequence>
<feature type="transmembrane region" description="Helical" evidence="6">
    <location>
        <begin position="159"/>
        <end position="183"/>
    </location>
</feature>
<reference evidence="7 8" key="1">
    <citation type="submission" date="2015-01" db="EMBL/GenBank/DDBJ databases">
        <title>The Genome Sequence of Cryptococcus gattii Ram5.</title>
        <authorList>
            <consortium name="The Broad Institute Genomics Platform"/>
            <person name="Cuomo C."/>
            <person name="Litvintseva A."/>
            <person name="Chen Y."/>
            <person name="Heitman J."/>
            <person name="Sun S."/>
            <person name="Springer D."/>
            <person name="Dromer F."/>
            <person name="Young S."/>
            <person name="Zeng Q."/>
            <person name="Gargeya S."/>
            <person name="Abouelleil A."/>
            <person name="Alvarado L."/>
            <person name="Chapman S.B."/>
            <person name="Gainer-Dewar J."/>
            <person name="Goldberg J."/>
            <person name="Griggs A."/>
            <person name="Gujja S."/>
            <person name="Hansen M."/>
            <person name="Howarth C."/>
            <person name="Imamovic A."/>
            <person name="Larimer J."/>
            <person name="Murphy C."/>
            <person name="Naylor J."/>
            <person name="Pearson M."/>
            <person name="Priest M."/>
            <person name="Roberts A."/>
            <person name="Saif S."/>
            <person name="Shea T."/>
            <person name="Sykes S."/>
            <person name="Wortman J."/>
            <person name="Nusbaum C."/>
            <person name="Birren B."/>
        </authorList>
    </citation>
    <scope>NUCLEOTIDE SEQUENCE [LARGE SCALE GENOMIC DNA]</scope>
    <source>
        <strain evidence="7 8">Ram5</strain>
    </source>
</reference>
<feature type="region of interest" description="Disordered" evidence="5">
    <location>
        <begin position="260"/>
        <end position="322"/>
    </location>
</feature>
<evidence type="ECO:0000256" key="4">
    <source>
        <dbReference type="ARBA" id="ARBA00023136"/>
    </source>
</evidence>
<dbReference type="GO" id="GO:0016020">
    <property type="term" value="C:membrane"/>
    <property type="evidence" value="ECO:0007669"/>
    <property type="project" value="UniProtKB-SubCell"/>
</dbReference>
<dbReference type="Pfam" id="PF04193">
    <property type="entry name" value="PQ-loop"/>
    <property type="match status" value="2"/>
</dbReference>
<keyword evidence="4 6" id="KW-0472">Membrane</keyword>
<feature type="transmembrane region" description="Helical" evidence="6">
    <location>
        <begin position="39"/>
        <end position="59"/>
    </location>
</feature>
<feature type="transmembrane region" description="Helical" evidence="6">
    <location>
        <begin position="131"/>
        <end position="147"/>
    </location>
</feature>
<feature type="transmembrane region" description="Helical" evidence="6">
    <location>
        <begin position="189"/>
        <end position="212"/>
    </location>
</feature>
<dbReference type="OrthoDB" id="407617at2759"/>
<evidence type="ECO:0000313" key="7">
    <source>
        <dbReference type="EMBL" id="KIR38086.1"/>
    </source>
</evidence>
<keyword evidence="8" id="KW-1185">Reference proteome</keyword>
<keyword evidence="2 6" id="KW-0812">Transmembrane</keyword>
<dbReference type="Gene3D" id="1.20.1280.290">
    <property type="match status" value="2"/>
</dbReference>
<name>A0A0D0USF7_9TREE</name>
<evidence type="ECO:0000256" key="3">
    <source>
        <dbReference type="ARBA" id="ARBA00022989"/>
    </source>
</evidence>
<feature type="compositionally biased region" description="Basic and acidic residues" evidence="5">
    <location>
        <begin position="312"/>
        <end position="322"/>
    </location>
</feature>
<evidence type="ECO:0000256" key="1">
    <source>
        <dbReference type="ARBA" id="ARBA00004141"/>
    </source>
</evidence>
<evidence type="ECO:0000256" key="6">
    <source>
        <dbReference type="SAM" id="Phobius"/>
    </source>
</evidence>
<accession>A0A0D0USF7</accession>
<feature type="compositionally biased region" description="Basic and acidic residues" evidence="5">
    <location>
        <begin position="260"/>
        <end position="298"/>
    </location>
</feature>
<proteinExistence type="predicted"/>
<gene>
    <name evidence="7" type="ORF">I313_06081</name>
</gene>
<dbReference type="SMART" id="SM00679">
    <property type="entry name" value="CTNS"/>
    <property type="match status" value="2"/>
</dbReference>
<dbReference type="InterPro" id="IPR006603">
    <property type="entry name" value="PQ-loop_rpt"/>
</dbReference>
<feature type="region of interest" description="Disordered" evidence="5">
    <location>
        <begin position="222"/>
        <end position="244"/>
    </location>
</feature>